<dbReference type="SUPFAM" id="SSF52058">
    <property type="entry name" value="L domain-like"/>
    <property type="match status" value="1"/>
</dbReference>
<proteinExistence type="predicted"/>
<dbReference type="Gene3D" id="3.80.10.10">
    <property type="entry name" value="Ribonuclease Inhibitor"/>
    <property type="match status" value="1"/>
</dbReference>
<sequence>MLPSLSNCDLRSFPDSLPTTNLSVLRIVRFGYNNSNNFLPRWLYSRGSSDLSISGIEGPIDHISWRKLCNLQLLYLSNNDISGEIDDLVEALSGCGNASLEALQLAGIVSETHFLSLAKLERFHVS</sequence>
<reference evidence="1" key="1">
    <citation type="submission" date="2022-11" db="EMBL/GenBank/DDBJ databases">
        <authorList>
            <person name="Hyden B.L."/>
            <person name="Feng K."/>
            <person name="Yates T."/>
            <person name="Jawdy S."/>
            <person name="Smart L.B."/>
            <person name="Muchero W."/>
        </authorList>
    </citation>
    <scope>NUCLEOTIDE SEQUENCE</scope>
    <source>
        <tissue evidence="1">Shoot tip</tissue>
    </source>
</reference>
<organism evidence="1 2">
    <name type="scientific">Salix purpurea</name>
    <name type="common">Purple osier willow</name>
    <dbReference type="NCBI Taxonomy" id="77065"/>
    <lineage>
        <taxon>Eukaryota</taxon>
        <taxon>Viridiplantae</taxon>
        <taxon>Streptophyta</taxon>
        <taxon>Embryophyta</taxon>
        <taxon>Tracheophyta</taxon>
        <taxon>Spermatophyta</taxon>
        <taxon>Magnoliopsida</taxon>
        <taxon>eudicotyledons</taxon>
        <taxon>Gunneridae</taxon>
        <taxon>Pentapetalae</taxon>
        <taxon>rosids</taxon>
        <taxon>fabids</taxon>
        <taxon>Malpighiales</taxon>
        <taxon>Salicaceae</taxon>
        <taxon>Saliceae</taxon>
        <taxon>Salix</taxon>
    </lineage>
</organism>
<keyword evidence="2" id="KW-1185">Reference proteome</keyword>
<dbReference type="EMBL" id="JAPFFK010000014">
    <property type="protein sequence ID" value="KAJ6719291.1"/>
    <property type="molecule type" value="Genomic_DNA"/>
</dbReference>
<name>A0A9Q0Z2V6_SALPP</name>
<protein>
    <submittedName>
        <fullName evidence="1">Uncharacterized protein</fullName>
    </submittedName>
</protein>
<dbReference type="PROSITE" id="PS51450">
    <property type="entry name" value="LRR"/>
    <property type="match status" value="1"/>
</dbReference>
<evidence type="ECO:0000313" key="1">
    <source>
        <dbReference type="EMBL" id="KAJ6719291.1"/>
    </source>
</evidence>
<dbReference type="AlphaFoldDB" id="A0A9Q0Z2V6"/>
<gene>
    <name evidence="1" type="ORF">OIU79_007032</name>
</gene>
<dbReference type="InterPro" id="IPR001611">
    <property type="entry name" value="Leu-rich_rpt"/>
</dbReference>
<comment type="caution">
    <text evidence="1">The sequence shown here is derived from an EMBL/GenBank/DDBJ whole genome shotgun (WGS) entry which is preliminary data.</text>
</comment>
<accession>A0A9Q0Z2V6</accession>
<dbReference type="Proteomes" id="UP001151532">
    <property type="component" value="Chromosome 10"/>
</dbReference>
<dbReference type="OrthoDB" id="1291247at2759"/>
<evidence type="ECO:0000313" key="2">
    <source>
        <dbReference type="Proteomes" id="UP001151532"/>
    </source>
</evidence>
<dbReference type="InterPro" id="IPR032675">
    <property type="entry name" value="LRR_dom_sf"/>
</dbReference>
<reference evidence="1" key="2">
    <citation type="journal article" date="2023" name="Int. J. Mol. Sci.">
        <title>De Novo Assembly and Annotation of 11 Diverse Shrub Willow (Salix) Genomes Reveals Novel Gene Organization in Sex-Linked Regions.</title>
        <authorList>
            <person name="Hyden B."/>
            <person name="Feng K."/>
            <person name="Yates T.B."/>
            <person name="Jawdy S."/>
            <person name="Cereghino C."/>
            <person name="Smart L.B."/>
            <person name="Muchero W."/>
        </authorList>
    </citation>
    <scope>NUCLEOTIDE SEQUENCE</scope>
    <source>
        <tissue evidence="1">Shoot tip</tissue>
    </source>
</reference>